<dbReference type="Proteomes" id="UP000447434">
    <property type="component" value="Chromosome 13"/>
</dbReference>
<dbReference type="GO" id="GO:0044183">
    <property type="term" value="F:protein folding chaperone"/>
    <property type="evidence" value="ECO:0007669"/>
    <property type="project" value="TreeGrafter"/>
</dbReference>
<dbReference type="Pfam" id="PF25436">
    <property type="entry name" value="BSD2_CRD"/>
    <property type="match status" value="1"/>
</dbReference>
<evidence type="ECO:0000259" key="1">
    <source>
        <dbReference type="Pfam" id="PF25436"/>
    </source>
</evidence>
<dbReference type="SUPFAM" id="SSF57938">
    <property type="entry name" value="DnaJ/Hsp40 cysteine-rich domain"/>
    <property type="match status" value="1"/>
</dbReference>
<dbReference type="AlphaFoldDB" id="A0A6A4PJV0"/>
<keyword evidence="2" id="KW-0346">Stress response</keyword>
<sequence>MTNSLCLSSLSSLISSNKPGTVAVNSVARKVFPIKESCLNPKVRNLKSLEVKAVDDKSETTKVKTRSIVCSDCEGNGAILCTQCKGTGINSEDHFNGRFKAGGLCWLCRGKRDILCGSCNGAGFLGGFMSTFEE</sequence>
<protein>
    <submittedName>
        <fullName evidence="2">Putative Heat shock protein DnaJ, cysteine-rich</fullName>
    </submittedName>
</protein>
<dbReference type="PANTHER" id="PTHR15852">
    <property type="entry name" value="PLASTID TRANSCRIPTIONALLY ACTIVE PROTEIN"/>
    <property type="match status" value="1"/>
</dbReference>
<feature type="domain" description="BSD2 cysteine rich" evidence="1">
    <location>
        <begin position="66"/>
        <end position="134"/>
    </location>
</feature>
<proteinExistence type="predicted"/>
<dbReference type="InterPro" id="IPR036410">
    <property type="entry name" value="HSP_DnaJ_Cys-rich_dom_sf"/>
</dbReference>
<dbReference type="GO" id="GO:0101031">
    <property type="term" value="C:protein folding chaperone complex"/>
    <property type="evidence" value="ECO:0007669"/>
    <property type="project" value="TreeGrafter"/>
</dbReference>
<dbReference type="GO" id="GO:0009570">
    <property type="term" value="C:chloroplast stroma"/>
    <property type="evidence" value="ECO:0007669"/>
    <property type="project" value="TreeGrafter"/>
</dbReference>
<dbReference type="InterPro" id="IPR057453">
    <property type="entry name" value="BSD2_CRD"/>
</dbReference>
<evidence type="ECO:0000313" key="2">
    <source>
        <dbReference type="EMBL" id="KAE9601818.1"/>
    </source>
</evidence>
<comment type="caution">
    <text evidence="2">The sequence shown here is derived from an EMBL/GenBank/DDBJ whole genome shotgun (WGS) entry which is preliminary data.</text>
</comment>
<evidence type="ECO:0000313" key="3">
    <source>
        <dbReference type="Proteomes" id="UP000447434"/>
    </source>
</evidence>
<keyword evidence="3" id="KW-1185">Reference proteome</keyword>
<dbReference type="OrthoDB" id="2019540at2759"/>
<reference evidence="3" key="1">
    <citation type="journal article" date="2020" name="Nat. Commun.">
        <title>Genome sequence of the cluster root forming white lupin.</title>
        <authorList>
            <person name="Hufnagel B."/>
            <person name="Marques A."/>
            <person name="Soriano A."/>
            <person name="Marques L."/>
            <person name="Divol F."/>
            <person name="Doumas P."/>
            <person name="Sallet E."/>
            <person name="Mancinotti D."/>
            <person name="Carrere S."/>
            <person name="Marande W."/>
            <person name="Arribat S."/>
            <person name="Keller J."/>
            <person name="Huneau C."/>
            <person name="Blein T."/>
            <person name="Aime D."/>
            <person name="Laguerre M."/>
            <person name="Taylor J."/>
            <person name="Schubert V."/>
            <person name="Nelson M."/>
            <person name="Geu-Flores F."/>
            <person name="Crespi M."/>
            <person name="Gallardo-Guerrero K."/>
            <person name="Delaux P.-M."/>
            <person name="Salse J."/>
            <person name="Berges H."/>
            <person name="Guyot R."/>
            <person name="Gouzy J."/>
            <person name="Peret B."/>
        </authorList>
    </citation>
    <scope>NUCLEOTIDE SEQUENCE [LARGE SCALE GENOMIC DNA]</scope>
    <source>
        <strain evidence="3">cv. Amiga</strain>
    </source>
</reference>
<name>A0A6A4PJV0_LUPAL</name>
<dbReference type="EMBL" id="WOCE01000013">
    <property type="protein sequence ID" value="KAE9601818.1"/>
    <property type="molecule type" value="Genomic_DNA"/>
</dbReference>
<gene>
    <name evidence="2" type="ORF">Lalb_Chr13g0301861</name>
</gene>
<accession>A0A6A4PJV0</accession>
<dbReference type="PANTHER" id="PTHR15852:SF51">
    <property type="entry name" value="PROTEIN BUNDLE SHEATH DEFECTIVE 2, CHLOROPLASTIC"/>
    <property type="match status" value="1"/>
</dbReference>
<organism evidence="2 3">
    <name type="scientific">Lupinus albus</name>
    <name type="common">White lupine</name>
    <name type="synonym">Lupinus termis</name>
    <dbReference type="NCBI Taxonomy" id="3870"/>
    <lineage>
        <taxon>Eukaryota</taxon>
        <taxon>Viridiplantae</taxon>
        <taxon>Streptophyta</taxon>
        <taxon>Embryophyta</taxon>
        <taxon>Tracheophyta</taxon>
        <taxon>Spermatophyta</taxon>
        <taxon>Magnoliopsida</taxon>
        <taxon>eudicotyledons</taxon>
        <taxon>Gunneridae</taxon>
        <taxon>Pentapetalae</taxon>
        <taxon>rosids</taxon>
        <taxon>fabids</taxon>
        <taxon>Fabales</taxon>
        <taxon>Fabaceae</taxon>
        <taxon>Papilionoideae</taxon>
        <taxon>50 kb inversion clade</taxon>
        <taxon>genistoids sensu lato</taxon>
        <taxon>core genistoids</taxon>
        <taxon>Genisteae</taxon>
        <taxon>Lupinus</taxon>
    </lineage>
</organism>